<organism evidence="2">
    <name type="scientific">Apophlaea sinclairii</name>
    <dbReference type="NCBI Taxonomy" id="212746"/>
    <lineage>
        <taxon>Eukaryota</taxon>
        <taxon>Rhodophyta</taxon>
        <taxon>Florideophyceae</taxon>
        <taxon>Hildenbrandiophycidae</taxon>
        <taxon>Hildenbrandiales</taxon>
        <taxon>Hildenbrandiaceae</taxon>
        <taxon>Apophlaea</taxon>
    </lineage>
</organism>
<name>A0A1C9CBQ8_9FLOR</name>
<dbReference type="PANTHER" id="PTHR30188">
    <property type="entry name" value="ABC TRANSPORTER PERMEASE PROTEIN-RELATED"/>
    <property type="match status" value="1"/>
</dbReference>
<keyword evidence="1" id="KW-0812">Transmembrane</keyword>
<gene>
    <name evidence="2" type="primary">ycf63</name>
    <name evidence="2" type="ORF">Apop_094</name>
</gene>
<feature type="transmembrane region" description="Helical" evidence="1">
    <location>
        <begin position="24"/>
        <end position="46"/>
    </location>
</feature>
<dbReference type="GO" id="GO:0043190">
    <property type="term" value="C:ATP-binding cassette (ABC) transporter complex"/>
    <property type="evidence" value="ECO:0007669"/>
    <property type="project" value="InterPro"/>
</dbReference>
<feature type="transmembrane region" description="Helical" evidence="1">
    <location>
        <begin position="210"/>
        <end position="237"/>
    </location>
</feature>
<dbReference type="AlphaFoldDB" id="A0A1C9CBQ8"/>
<feature type="transmembrane region" description="Helical" evidence="1">
    <location>
        <begin position="82"/>
        <end position="103"/>
    </location>
</feature>
<dbReference type="Pfam" id="PF02405">
    <property type="entry name" value="MlaE"/>
    <property type="match status" value="1"/>
</dbReference>
<reference evidence="2" key="1">
    <citation type="journal article" date="2016" name="BMC Biol.">
        <title>Parallel evolution of highly conserved plastid genome architecture in red seaweeds and seed plants.</title>
        <authorList>
            <person name="Lee J."/>
            <person name="Cho C.H."/>
            <person name="Park S.I."/>
            <person name="Choi J.W."/>
            <person name="Song H.S."/>
            <person name="West J.A."/>
            <person name="Bhattacharya D."/>
            <person name="Yoon H.S."/>
        </authorList>
    </citation>
    <scope>NUCLEOTIDE SEQUENCE</scope>
</reference>
<dbReference type="GO" id="GO:0005548">
    <property type="term" value="F:phospholipid transporter activity"/>
    <property type="evidence" value="ECO:0007669"/>
    <property type="project" value="TreeGrafter"/>
</dbReference>
<geneLocation type="plastid" evidence="2"/>
<evidence type="ECO:0000256" key="1">
    <source>
        <dbReference type="SAM" id="Phobius"/>
    </source>
</evidence>
<feature type="transmembrane region" description="Helical" evidence="1">
    <location>
        <begin position="151"/>
        <end position="174"/>
    </location>
</feature>
<evidence type="ECO:0008006" key="3">
    <source>
        <dbReference type="Google" id="ProtNLM"/>
    </source>
</evidence>
<feature type="transmembrane region" description="Helical" evidence="1">
    <location>
        <begin position="186"/>
        <end position="204"/>
    </location>
</feature>
<accession>A0A1C9CBQ8</accession>
<dbReference type="GeneID" id="29073130"/>
<protein>
    <recommendedName>
        <fullName evidence="3">ABC transporter permease</fullName>
    </recommendedName>
</protein>
<feature type="transmembrane region" description="Helical" evidence="1">
    <location>
        <begin position="124"/>
        <end position="145"/>
    </location>
</feature>
<evidence type="ECO:0000313" key="2">
    <source>
        <dbReference type="EMBL" id="AOM65784.1"/>
    </source>
</evidence>
<dbReference type="InterPro" id="IPR030802">
    <property type="entry name" value="Permease_MalE"/>
</dbReference>
<keyword evidence="1" id="KW-0472">Membrane</keyword>
<proteinExistence type="predicted"/>
<keyword evidence="2" id="KW-0934">Plastid</keyword>
<sequence length="238" mass="26218">MTEILINYTDFYAMSQNLPKYINLITQIKTVALGTISIILLGSYFISIVFTMQVMKEFVHFNASSIIGGTLANIYIRELSPVITAVILTGKVASAFTAEIAIMKVTKQLDAMCVMNTSPISYLIIPRVLACCIVLPLLNILSFLASLSNSMLISALFYNISVVVFRESICWSTILIDGYKSLAKSVIFAVIMSIISCYFGLTAINDTKGVGLTITSSVVIILMLIFTVNFILSYLIFY</sequence>
<keyword evidence="1" id="KW-1133">Transmembrane helix</keyword>
<dbReference type="EMBL" id="KX284716">
    <property type="protein sequence ID" value="AOM65784.1"/>
    <property type="molecule type" value="Genomic_DNA"/>
</dbReference>
<dbReference type="PANTHER" id="PTHR30188:SF4">
    <property type="entry name" value="PROTEIN TRIGALACTOSYLDIACYLGLYCEROL 1, CHLOROPLASTIC"/>
    <property type="match status" value="1"/>
</dbReference>
<dbReference type="RefSeq" id="YP_009296644.1">
    <property type="nucleotide sequence ID" value="NC_031172.1"/>
</dbReference>